<dbReference type="EMBL" id="LUUK01000025">
    <property type="protein sequence ID" value="OAI26776.1"/>
    <property type="molecule type" value="Genomic_DNA"/>
</dbReference>
<dbReference type="RefSeq" id="WP_064024631.1">
    <property type="nucleotide sequence ID" value="NZ_LUUK01000025.1"/>
</dbReference>
<organism evidence="1 2">
    <name type="scientific">Methylomonas koyamae</name>
    <dbReference type="NCBI Taxonomy" id="702114"/>
    <lineage>
        <taxon>Bacteria</taxon>
        <taxon>Pseudomonadati</taxon>
        <taxon>Pseudomonadota</taxon>
        <taxon>Gammaproteobacteria</taxon>
        <taxon>Methylococcales</taxon>
        <taxon>Methylococcaceae</taxon>
        <taxon>Methylomonas</taxon>
    </lineage>
</organism>
<evidence type="ECO:0000313" key="2">
    <source>
        <dbReference type="Proteomes" id="UP000077628"/>
    </source>
</evidence>
<keyword evidence="2" id="KW-1185">Reference proteome</keyword>
<dbReference type="AlphaFoldDB" id="A0A177P903"/>
<comment type="caution">
    <text evidence="1">The sequence shown here is derived from an EMBL/GenBank/DDBJ whole genome shotgun (WGS) entry which is preliminary data.</text>
</comment>
<name>A0A177P903_9GAMM</name>
<gene>
    <name evidence="1" type="ORF">A1355_18560</name>
</gene>
<dbReference type="Proteomes" id="UP000077628">
    <property type="component" value="Unassembled WGS sequence"/>
</dbReference>
<accession>A0A177P903</accession>
<sequence>MKLVISEYLRTLKERDELDRLLPDLLLEMGYVPVARPQTGNRQYGVDIAARGKNKETKVDELLLLVVKQGDIGRSEWDSGNQSVRQSINEIFDVSSKSNLEPQDKERSIRIVVATGGDLKQTVQENWKGFVSNNQDKACIEFWGADVIATLIEKYLLDEHIFLDDDRRDLRRALALSGDSEYDRQDLHRLFMRTLDLNDNGELLDKLKTGKALLKALRIVNLSAQAFAHWTLRDDGDTRQGLFAVEQALLWSWHRIQLADEKTRNDAIAGPFGAMWWGYYRFAAQYFARIQPYCFVENSLTRFASNGVEASLITFEQIGILASIALFLGFHPASTEEEKNSFFNDAGEVINALEALLNNNGVSSSPCLDRHSQDITLALFALFGMGRLETAKEWLHKLFRNVDYAYKAKKFIPIATDSLDDLVEEGGWLGGQATDRMMEMSWTLATIAGWSVILGMDDLYEVLAENVKDAYPNVCIQIWHPEKDLYQYLYFQTAHFDSGATEAPIHLPPTAAEYRKQMNMIRESDFGKILFDSPAAKEQLIGLDLIAYRHFQTPIPPSVWYSLLNNVAI</sequence>
<evidence type="ECO:0000313" key="1">
    <source>
        <dbReference type="EMBL" id="OAI26776.1"/>
    </source>
</evidence>
<reference evidence="2" key="1">
    <citation type="submission" date="2016-03" db="EMBL/GenBank/DDBJ databases">
        <authorList>
            <person name="Heylen K."/>
            <person name="De Vos P."/>
            <person name="Vekeman B."/>
        </authorList>
    </citation>
    <scope>NUCLEOTIDE SEQUENCE [LARGE SCALE GENOMIC DNA]</scope>
    <source>
        <strain evidence="2">R-45383</strain>
    </source>
</reference>
<proteinExistence type="predicted"/>
<dbReference type="OrthoDB" id="5540856at2"/>
<dbReference type="STRING" id="702114.A1355_18560"/>
<protein>
    <submittedName>
        <fullName evidence="1">Uncharacterized protein</fullName>
    </submittedName>
</protein>